<sequence>MKFEKKFLTNLTRCYATSSTVVDGKQNILLATEGEGSCFEYSEDLKQSTVWEGPGGTMSMIPIPGKNGDFLAVQNFFPTFQSENATIVWSKPEKDGSWTTKTLFKLPYVHRFDILTVNGVNYFLGATLCTTKEFKEDWSNPGKIYVGILPEDLTQPIELKVIKENLTKNHGYCRGVWKSKNVGFVTCEEGVFVVTPPDSINGEWSIEKIIDRPVSDVALVDIDNDGVDEIVTIEPFHGGDFVINKKIGDKYEKVYKYPKEMDFGHVVWGGKLRGVPTIIGGYRRVAKELFYIQCESTNPLKFKTEVIEAGVGPSNVAVLNEKDRDIIISANREIGEAALYFVTD</sequence>
<name>A0A1S8L9Q9_9CLOT</name>
<dbReference type="AlphaFoldDB" id="A0A1S8L9Q9"/>
<accession>A0A1S8L9Q9</accession>
<protein>
    <submittedName>
        <fullName evidence="1">Uncharacterized protein</fullName>
    </submittedName>
</protein>
<dbReference type="Proteomes" id="UP000190951">
    <property type="component" value="Chromosome"/>
</dbReference>
<evidence type="ECO:0000313" key="2">
    <source>
        <dbReference type="Proteomes" id="UP000190951"/>
    </source>
</evidence>
<organism evidence="1 2">
    <name type="scientific">Clostridium felsineum</name>
    <dbReference type="NCBI Taxonomy" id="36839"/>
    <lineage>
        <taxon>Bacteria</taxon>
        <taxon>Bacillati</taxon>
        <taxon>Bacillota</taxon>
        <taxon>Clostridia</taxon>
        <taxon>Eubacteriales</taxon>
        <taxon>Clostridiaceae</taxon>
        <taxon>Clostridium</taxon>
    </lineage>
</organism>
<reference evidence="1 2" key="1">
    <citation type="submission" date="2022-04" db="EMBL/GenBank/DDBJ databases">
        <title>Genome sequence of C. roseum typestrain.</title>
        <authorList>
            <person name="Poehlein A."/>
            <person name="Schoch T."/>
            <person name="Duerre P."/>
            <person name="Daniel R."/>
        </authorList>
    </citation>
    <scope>NUCLEOTIDE SEQUENCE [LARGE SCALE GENOMIC DNA]</scope>
    <source>
        <strain evidence="1 2">DSM 7320</strain>
    </source>
</reference>
<dbReference type="RefSeq" id="WP_077833136.1">
    <property type="nucleotide sequence ID" value="NZ_CP096983.1"/>
</dbReference>
<gene>
    <name evidence="1" type="ORF">CROST_007140</name>
</gene>
<keyword evidence="2" id="KW-1185">Reference proteome</keyword>
<proteinExistence type="predicted"/>
<dbReference type="STRING" id="84029.CROST_15090"/>
<dbReference type="KEGG" id="crw:CROST_007140"/>
<dbReference type="EMBL" id="CP096983">
    <property type="protein sequence ID" value="URZ10006.1"/>
    <property type="molecule type" value="Genomic_DNA"/>
</dbReference>
<evidence type="ECO:0000313" key="1">
    <source>
        <dbReference type="EMBL" id="URZ10006.1"/>
    </source>
</evidence>